<evidence type="ECO:0000313" key="2">
    <source>
        <dbReference type="EMBL" id="GGH70635.1"/>
    </source>
</evidence>
<dbReference type="Proteomes" id="UP000652153">
    <property type="component" value="Unassembled WGS sequence"/>
</dbReference>
<dbReference type="Gene3D" id="2.160.20.80">
    <property type="entry name" value="E3 ubiquitin-protein ligase SopA"/>
    <property type="match status" value="1"/>
</dbReference>
<dbReference type="RefSeq" id="WP_188594711.1">
    <property type="nucleotide sequence ID" value="NZ_BMFU01000017.1"/>
</dbReference>
<dbReference type="CDD" id="cd04301">
    <property type="entry name" value="NAT_SF"/>
    <property type="match status" value="1"/>
</dbReference>
<dbReference type="InterPro" id="IPR000182">
    <property type="entry name" value="GNAT_dom"/>
</dbReference>
<feature type="domain" description="N-acetyltransferase" evidence="1">
    <location>
        <begin position="12"/>
        <end position="172"/>
    </location>
</feature>
<gene>
    <name evidence="2" type="ORF">GCM10008014_55270</name>
</gene>
<dbReference type="InterPro" id="IPR051531">
    <property type="entry name" value="N-acetyltransferase"/>
</dbReference>
<dbReference type="PROSITE" id="PS51186">
    <property type="entry name" value="GNAT"/>
    <property type="match status" value="2"/>
</dbReference>
<name>A0ABQ1ZPG2_9BACL</name>
<evidence type="ECO:0000259" key="1">
    <source>
        <dbReference type="PROSITE" id="PS51186"/>
    </source>
</evidence>
<comment type="caution">
    <text evidence="2">The sequence shown here is derived from an EMBL/GenBank/DDBJ whole genome shotgun (WGS) entry which is preliminary data.</text>
</comment>
<accession>A0ABQ1ZPG2</accession>
<dbReference type="Pfam" id="PF13508">
    <property type="entry name" value="Acetyltransf_7"/>
    <property type="match status" value="1"/>
</dbReference>
<organism evidence="2 3">
    <name type="scientific">Paenibacillus silvae</name>
    <dbReference type="NCBI Taxonomy" id="1325358"/>
    <lineage>
        <taxon>Bacteria</taxon>
        <taxon>Bacillati</taxon>
        <taxon>Bacillota</taxon>
        <taxon>Bacilli</taxon>
        <taxon>Bacillales</taxon>
        <taxon>Paenibacillaceae</taxon>
        <taxon>Paenibacillus</taxon>
    </lineage>
</organism>
<keyword evidence="3" id="KW-1185">Reference proteome</keyword>
<proteinExistence type="predicted"/>
<dbReference type="InterPro" id="IPR016181">
    <property type="entry name" value="Acyl_CoA_acyltransferase"/>
</dbReference>
<dbReference type="Gene3D" id="3.40.630.30">
    <property type="match status" value="2"/>
</dbReference>
<reference evidence="3" key="1">
    <citation type="journal article" date="2019" name="Int. J. Syst. Evol. Microbiol.">
        <title>The Global Catalogue of Microorganisms (GCM) 10K type strain sequencing project: providing services to taxonomists for standard genome sequencing and annotation.</title>
        <authorList>
            <consortium name="The Broad Institute Genomics Platform"/>
            <consortium name="The Broad Institute Genome Sequencing Center for Infectious Disease"/>
            <person name="Wu L."/>
            <person name="Ma J."/>
        </authorList>
    </citation>
    <scope>NUCLEOTIDE SEQUENCE [LARGE SCALE GENOMIC DNA]</scope>
    <source>
        <strain evidence="3">CGMCC 1.12770</strain>
    </source>
</reference>
<dbReference type="EMBL" id="BMFU01000017">
    <property type="protein sequence ID" value="GGH70635.1"/>
    <property type="molecule type" value="Genomic_DNA"/>
</dbReference>
<protein>
    <recommendedName>
        <fullName evidence="1">N-acetyltransferase domain-containing protein</fullName>
    </recommendedName>
</protein>
<dbReference type="SUPFAM" id="SSF141571">
    <property type="entry name" value="Pentapeptide repeat-like"/>
    <property type="match status" value="1"/>
</dbReference>
<dbReference type="SUPFAM" id="SSF55729">
    <property type="entry name" value="Acyl-CoA N-acyltransferases (Nat)"/>
    <property type="match status" value="2"/>
</dbReference>
<dbReference type="PANTHER" id="PTHR43792">
    <property type="entry name" value="GNAT FAMILY, PUTATIVE (AFU_ORTHOLOGUE AFUA_3G00765)-RELATED-RELATED"/>
    <property type="match status" value="1"/>
</dbReference>
<evidence type="ECO:0000313" key="3">
    <source>
        <dbReference type="Proteomes" id="UP000652153"/>
    </source>
</evidence>
<dbReference type="PANTHER" id="PTHR43792:SF9">
    <property type="entry name" value="RIBOSOMAL-PROTEIN-ALANINE ACETYLTRANSFERASE"/>
    <property type="match status" value="1"/>
</dbReference>
<dbReference type="Pfam" id="PF13302">
    <property type="entry name" value="Acetyltransf_3"/>
    <property type="match status" value="1"/>
</dbReference>
<feature type="domain" description="N-acetyltransferase" evidence="1">
    <location>
        <begin position="196"/>
        <end position="349"/>
    </location>
</feature>
<sequence length="491" mass="55724">MNNGFTINAGTVTLRPFTLEDKPALAALTRQPEITDLLPDWKMTEQQLSEFLQFVVGSYERFGPQDVRIMLAVVHQESQQLVGWCGVFPNDMLDSSDREVAYAISRDYRNRGYITAAVGALTTYLFKHTSLTRIVGIVKTYNPASRIVLEHNAFRYVNRRRLSDGEDYDYFECIHSASGAMLSHFAEPNELIQPLIRLRRAKHEDAALLTDICTRAFDQAIRVWGNGEKDMDSNLCPPGYSLLRLHEYVIREWDYYVVEADGCAVGGVSVNVLGHDSARVDKIFIDPVCQGSGIGSQVIKQIEAEYSHIRQWRLETSGRQRDNHHFYEKLGYVCIYPSETEYVYEKIIETGARKHPMNSHREFVQADLDSTWYSSSSMVNSRITDCNLSGSKLTNLNMTEMLLGDLRLTDTKFEFCALDGVQFQDIHLGSERVPMHWKHCDLGGSRFVDCDLSGIELERCQVAGMSINGVSVEQLFEAYEMLKKPGAQADD</sequence>